<feature type="compositionally biased region" description="Polar residues" evidence="1">
    <location>
        <begin position="200"/>
        <end position="234"/>
    </location>
</feature>
<accession>A0ABN8J3U0</accession>
<evidence type="ECO:0000256" key="1">
    <source>
        <dbReference type="SAM" id="MobiDB-lite"/>
    </source>
</evidence>
<dbReference type="EMBL" id="OW152819">
    <property type="protein sequence ID" value="CAH2073466.1"/>
    <property type="molecule type" value="Genomic_DNA"/>
</dbReference>
<evidence type="ECO:0000313" key="3">
    <source>
        <dbReference type="Proteomes" id="UP000837857"/>
    </source>
</evidence>
<protein>
    <submittedName>
        <fullName evidence="2">Uncharacterized protein</fullName>
    </submittedName>
</protein>
<evidence type="ECO:0000313" key="2">
    <source>
        <dbReference type="EMBL" id="CAH2073466.1"/>
    </source>
</evidence>
<sequence>MAKADSCERGRRIGWQRPKWDGEAATLCAYDATLHPFMLHSNVAGSCISGDVTPVSAASELEFNSNEATAGSGTDHELLSAEGEDDEDTLSMDPCSSPMRVIRNDLTPESSAITMKLDSCQAASSSCQGPTGSSADLYGLSLQQTKENFYKDMPSSSKNYNNENEVRNKCVKGERSPQWGNLDPLNLQAKEGSSKVARSETLNNGSRRYSDSSAQKCNRNPNPSAAPSRFTTTLVDEDQFRASTSSENCERRADPTEAFLV</sequence>
<feature type="non-terminal residue" evidence="2">
    <location>
        <position position="1"/>
    </location>
</feature>
<feature type="region of interest" description="Disordered" evidence="1">
    <location>
        <begin position="172"/>
        <end position="261"/>
    </location>
</feature>
<keyword evidence="3" id="KW-1185">Reference proteome</keyword>
<proteinExistence type="predicted"/>
<gene>
    <name evidence="2" type="ORF">IPOD504_LOCUS15655</name>
</gene>
<organism evidence="2 3">
    <name type="scientific">Iphiclides podalirius</name>
    <name type="common">scarce swallowtail</name>
    <dbReference type="NCBI Taxonomy" id="110791"/>
    <lineage>
        <taxon>Eukaryota</taxon>
        <taxon>Metazoa</taxon>
        <taxon>Ecdysozoa</taxon>
        <taxon>Arthropoda</taxon>
        <taxon>Hexapoda</taxon>
        <taxon>Insecta</taxon>
        <taxon>Pterygota</taxon>
        <taxon>Neoptera</taxon>
        <taxon>Endopterygota</taxon>
        <taxon>Lepidoptera</taxon>
        <taxon>Glossata</taxon>
        <taxon>Ditrysia</taxon>
        <taxon>Papilionoidea</taxon>
        <taxon>Papilionidae</taxon>
        <taxon>Papilioninae</taxon>
        <taxon>Iphiclides</taxon>
    </lineage>
</organism>
<reference evidence="2" key="1">
    <citation type="submission" date="2022-03" db="EMBL/GenBank/DDBJ databases">
        <authorList>
            <person name="Martin H S."/>
        </authorList>
    </citation>
    <scope>NUCLEOTIDE SEQUENCE</scope>
</reference>
<name>A0ABN8J3U0_9NEOP</name>
<dbReference type="Proteomes" id="UP000837857">
    <property type="component" value="Chromosome 7"/>
</dbReference>